<comment type="caution">
    <text evidence="3">The sequence shown here is derived from an EMBL/GenBank/DDBJ whole genome shotgun (WGS) entry which is preliminary data.</text>
</comment>
<reference evidence="4" key="1">
    <citation type="journal article" date="2019" name="Int. J. Syst. Evol. Microbiol.">
        <title>The Global Catalogue of Microorganisms (GCM) 10K type strain sequencing project: providing services to taxonomists for standard genome sequencing and annotation.</title>
        <authorList>
            <consortium name="The Broad Institute Genomics Platform"/>
            <consortium name="The Broad Institute Genome Sequencing Center for Infectious Disease"/>
            <person name="Wu L."/>
            <person name="Ma J."/>
        </authorList>
    </citation>
    <scope>NUCLEOTIDE SEQUENCE [LARGE SCALE GENOMIC DNA]</scope>
    <source>
        <strain evidence="4">JCM 17066</strain>
    </source>
</reference>
<dbReference type="Gene3D" id="3.90.1140.10">
    <property type="entry name" value="Cyclic phosphodiesterase"/>
    <property type="match status" value="1"/>
</dbReference>
<keyword evidence="1 2" id="KW-0378">Hydrolase</keyword>
<dbReference type="InterPro" id="IPR009097">
    <property type="entry name" value="Cyclic_Pdiesterase"/>
</dbReference>
<dbReference type="Pfam" id="PF13563">
    <property type="entry name" value="2_5_RNA_ligase2"/>
    <property type="match status" value="1"/>
</dbReference>
<dbReference type="HAMAP" id="MF_01940">
    <property type="entry name" value="RNA_CPDase"/>
    <property type="match status" value="1"/>
</dbReference>
<dbReference type="EMBL" id="JBHSMT010000028">
    <property type="protein sequence ID" value="MFC5475699.1"/>
    <property type="molecule type" value="Genomic_DNA"/>
</dbReference>
<accession>A0ABW0MC22</accession>
<feature type="short sequence motif" description="HXTX 2" evidence="2">
    <location>
        <begin position="119"/>
        <end position="122"/>
    </location>
</feature>
<comment type="function">
    <text evidence="2">Hydrolyzes RNA 2',3'-cyclic phosphodiester to an RNA 2'-phosphomonoester.</text>
</comment>
<dbReference type="EC" id="3.1.4.58" evidence="2"/>
<evidence type="ECO:0000313" key="3">
    <source>
        <dbReference type="EMBL" id="MFC5475699.1"/>
    </source>
</evidence>
<comment type="similarity">
    <text evidence="2">Belongs to the 2H phosphoesterase superfamily. ThpR family.</text>
</comment>
<gene>
    <name evidence="3" type="primary">thpR</name>
    <name evidence="3" type="ORF">ACFPM8_17185</name>
</gene>
<feature type="active site" description="Proton acceptor" evidence="2">
    <location>
        <position position="119"/>
    </location>
</feature>
<proteinExistence type="inferred from homology"/>
<evidence type="ECO:0000256" key="2">
    <source>
        <dbReference type="HAMAP-Rule" id="MF_01940"/>
    </source>
</evidence>
<protein>
    <recommendedName>
        <fullName evidence="2">RNA 2',3'-cyclic phosphodiesterase</fullName>
        <shortName evidence="2">RNA 2',3'-CPDase</shortName>
        <ecNumber evidence="2">3.1.4.58</ecNumber>
    </recommendedName>
</protein>
<feature type="active site" description="Proton donor" evidence="2">
    <location>
        <position position="38"/>
    </location>
</feature>
<dbReference type="InterPro" id="IPR004175">
    <property type="entry name" value="RNA_CPDase"/>
</dbReference>
<dbReference type="Proteomes" id="UP001596045">
    <property type="component" value="Unassembled WGS sequence"/>
</dbReference>
<feature type="short sequence motif" description="HXTX 1" evidence="2">
    <location>
        <begin position="38"/>
        <end position="41"/>
    </location>
</feature>
<name>A0ABW0MC22_9BURK</name>
<organism evidence="3 4">
    <name type="scientific">Paraherbaspirillum soli</name>
    <dbReference type="NCBI Taxonomy" id="631222"/>
    <lineage>
        <taxon>Bacteria</taxon>
        <taxon>Pseudomonadati</taxon>
        <taxon>Pseudomonadota</taxon>
        <taxon>Betaproteobacteria</taxon>
        <taxon>Burkholderiales</taxon>
        <taxon>Oxalobacteraceae</taxon>
        <taxon>Paraherbaspirillum</taxon>
    </lineage>
</organism>
<sequence length="178" mass="19287">MPRLFIAVDLPAAATAELARIEPLPMPGMRLIAQDQMHLTLHYLGEADVERMGAALQAVALPAFSLTLERVGRFAAAGGAVTLWVGVRDNPQLLRLHAEVAGALAGEGFLPEKRRYSPHITLARCKPVVPASVVSLFLEQHAAFLLPDLPVVGFGLYSSSLIDGVRVYLRERAFRLLA</sequence>
<keyword evidence="4" id="KW-1185">Reference proteome</keyword>
<dbReference type="SUPFAM" id="SSF55144">
    <property type="entry name" value="LigT-like"/>
    <property type="match status" value="1"/>
</dbReference>
<dbReference type="PANTHER" id="PTHR35561:SF1">
    <property type="entry name" value="RNA 2',3'-CYCLIC PHOSPHODIESTERASE"/>
    <property type="match status" value="1"/>
</dbReference>
<evidence type="ECO:0000313" key="4">
    <source>
        <dbReference type="Proteomes" id="UP001596045"/>
    </source>
</evidence>
<dbReference type="RefSeq" id="WP_378999231.1">
    <property type="nucleotide sequence ID" value="NZ_JBHSMT010000028.1"/>
</dbReference>
<comment type="catalytic activity">
    <reaction evidence="2">
        <text>a 3'-end 2',3'-cyclophospho-ribonucleotide-RNA + H2O = a 3'-end 2'-phospho-ribonucleotide-RNA + H(+)</text>
        <dbReference type="Rhea" id="RHEA:11828"/>
        <dbReference type="Rhea" id="RHEA-COMP:10464"/>
        <dbReference type="Rhea" id="RHEA-COMP:17353"/>
        <dbReference type="ChEBI" id="CHEBI:15377"/>
        <dbReference type="ChEBI" id="CHEBI:15378"/>
        <dbReference type="ChEBI" id="CHEBI:83064"/>
        <dbReference type="ChEBI" id="CHEBI:173113"/>
        <dbReference type="EC" id="3.1.4.58"/>
    </reaction>
</comment>
<dbReference type="PANTHER" id="PTHR35561">
    <property type="entry name" value="RNA 2',3'-CYCLIC PHOSPHODIESTERASE"/>
    <property type="match status" value="1"/>
</dbReference>
<dbReference type="NCBIfam" id="TIGR02258">
    <property type="entry name" value="2_5_ligase"/>
    <property type="match status" value="1"/>
</dbReference>
<evidence type="ECO:0000256" key="1">
    <source>
        <dbReference type="ARBA" id="ARBA00022801"/>
    </source>
</evidence>